<protein>
    <submittedName>
        <fullName evidence="2">Phage baseplate assembly protein V</fullName>
    </submittedName>
</protein>
<dbReference type="Gene3D" id="3.55.50.10">
    <property type="entry name" value="Baseplate protein-like domains"/>
    <property type="match status" value="1"/>
</dbReference>
<dbReference type="Pfam" id="PF04717">
    <property type="entry name" value="Phage_base_V"/>
    <property type="match status" value="1"/>
</dbReference>
<keyword evidence="3" id="KW-1185">Reference proteome</keyword>
<reference evidence="2" key="1">
    <citation type="submission" date="2022-12" db="EMBL/GenBank/DDBJ databases">
        <title>Genome sequence of HCMS5-2.</title>
        <authorList>
            <person name="Woo H."/>
        </authorList>
    </citation>
    <scope>NUCLEOTIDE SEQUENCE</scope>
    <source>
        <strain evidence="2">HCMS5-2</strain>
    </source>
</reference>
<sequence>MASGNSALKAIKDLIQPQRMGCEVYIDNKKISPVLKLNIKQYIGRHNELIMHFKHEVIQEVGLFVIEDAQTLLGRLTEVSIFNISDPHENPFQNKFIITEVKLVNDGLAEGILELKGLSPTILLDGAKHFESFATQNLATIVNTLCKPMESMRTYPINTLKVNPVLEYTSRYNETAWNYLKRLADATGNWIYCNGTGLVFGAAKNEAPIPLIYGSDCTKVSMSLLTVPVQSALFDYEAGSNLTMNQNTKDYNGNIGSTAQDAYKRSARLYSDQSVVPMQTFQANQELLAEKGKAIAASKVASSYVMEAETNNFRLGIGTLVDFEFKRQGEGSVHPQMRIVYSEHELLISGMYSNHFKAVPSGAETPPEFDFEQPSTFPMLAKVVSNADPLSQGRVQVEFIGWVHDQKFRYEKQITDWIRVLSPDAGSSNLVGQNRGFVFIPEEGDQVMVDFENGNPDRPFVSGSAFHGQIAAGGGTNNHLKTIITRSGAKIQFDDDNNKGSIYIEDPSGNTYLMDGNGNINVNAPKNMTFTAGENISITAGQNIQSKAGNNITNEAEKGNIHNSANIEIKNNAGSTISSTSNNNIVDAKNEVQITGSSKTIIKGGLTEVNGSINKLKLP</sequence>
<evidence type="ECO:0000313" key="2">
    <source>
        <dbReference type="EMBL" id="MCZ4242399.1"/>
    </source>
</evidence>
<accession>A0ABT4L6H2</accession>
<dbReference type="EMBL" id="JAPWGM010000001">
    <property type="protein sequence ID" value="MCZ4242399.1"/>
    <property type="molecule type" value="Genomic_DNA"/>
</dbReference>
<dbReference type="InterPro" id="IPR037026">
    <property type="entry name" value="Vgr_OB-fold_dom_sf"/>
</dbReference>
<dbReference type="SUPFAM" id="SSF69279">
    <property type="entry name" value="Phage tail proteins"/>
    <property type="match status" value="1"/>
</dbReference>
<dbReference type="InterPro" id="IPR006531">
    <property type="entry name" value="Gp5/Vgr_OB"/>
</dbReference>
<dbReference type="Gene3D" id="2.40.50.230">
    <property type="entry name" value="Gp5 N-terminal domain"/>
    <property type="match status" value="1"/>
</dbReference>
<proteinExistence type="predicted"/>
<dbReference type="SUPFAM" id="SSF69349">
    <property type="entry name" value="Phage fibre proteins"/>
    <property type="match status" value="1"/>
</dbReference>
<dbReference type="Proteomes" id="UP001144347">
    <property type="component" value="Unassembled WGS sequence"/>
</dbReference>
<name>A0ABT4L6H2_9SPHI</name>
<dbReference type="RefSeq" id="WP_269425518.1">
    <property type="nucleotide sequence ID" value="NZ_JAPWGM010000001.1"/>
</dbReference>
<evidence type="ECO:0000259" key="1">
    <source>
        <dbReference type="Pfam" id="PF04717"/>
    </source>
</evidence>
<gene>
    <name evidence="2" type="ORF">O0955_00155</name>
</gene>
<evidence type="ECO:0000313" key="3">
    <source>
        <dbReference type="Proteomes" id="UP001144347"/>
    </source>
</evidence>
<dbReference type="SUPFAM" id="SSF69255">
    <property type="entry name" value="gp5 N-terminal domain-like"/>
    <property type="match status" value="1"/>
</dbReference>
<feature type="domain" description="Gp5/Type VI secretion system Vgr protein OB-fold" evidence="1">
    <location>
        <begin position="380"/>
        <end position="466"/>
    </location>
</feature>
<organism evidence="2 3">
    <name type="scientific">Pedobacter punctiformis</name>
    <dbReference type="NCBI Taxonomy" id="3004097"/>
    <lineage>
        <taxon>Bacteria</taxon>
        <taxon>Pseudomonadati</taxon>
        <taxon>Bacteroidota</taxon>
        <taxon>Sphingobacteriia</taxon>
        <taxon>Sphingobacteriales</taxon>
        <taxon>Sphingobacteriaceae</taxon>
        <taxon>Pedobacter</taxon>
    </lineage>
</organism>
<comment type="caution">
    <text evidence="2">The sequence shown here is derived from an EMBL/GenBank/DDBJ whole genome shotgun (WGS) entry which is preliminary data.</text>
</comment>